<reference evidence="3" key="1">
    <citation type="submission" date="2020-10" db="EMBL/GenBank/DDBJ databases">
        <authorList>
            <person name="Gilroy R."/>
        </authorList>
    </citation>
    <scope>NUCLEOTIDE SEQUENCE</scope>
    <source>
        <strain evidence="3">2830</strain>
    </source>
</reference>
<feature type="domain" description="NodB homology" evidence="2">
    <location>
        <begin position="60"/>
        <end position="236"/>
    </location>
</feature>
<evidence type="ECO:0000313" key="3">
    <source>
        <dbReference type="EMBL" id="HIU09730.1"/>
    </source>
</evidence>
<evidence type="ECO:0000256" key="1">
    <source>
        <dbReference type="SAM" id="Phobius"/>
    </source>
</evidence>
<evidence type="ECO:0000313" key="4">
    <source>
        <dbReference type="Proteomes" id="UP000824124"/>
    </source>
</evidence>
<dbReference type="SUPFAM" id="SSF88713">
    <property type="entry name" value="Glycoside hydrolase/deacetylase"/>
    <property type="match status" value="1"/>
</dbReference>
<dbReference type="GO" id="GO:0016810">
    <property type="term" value="F:hydrolase activity, acting on carbon-nitrogen (but not peptide) bonds"/>
    <property type="evidence" value="ECO:0007669"/>
    <property type="project" value="InterPro"/>
</dbReference>
<dbReference type="PROSITE" id="PS51677">
    <property type="entry name" value="NODB"/>
    <property type="match status" value="1"/>
</dbReference>
<dbReference type="Pfam" id="PF01522">
    <property type="entry name" value="Polysacc_deac_1"/>
    <property type="match status" value="1"/>
</dbReference>
<dbReference type="PANTHER" id="PTHR10587">
    <property type="entry name" value="GLYCOSYL TRANSFERASE-RELATED"/>
    <property type="match status" value="1"/>
</dbReference>
<organism evidence="3 4">
    <name type="scientific">Candidatus Avidehalobacter gallistercoris</name>
    <dbReference type="NCBI Taxonomy" id="2840694"/>
    <lineage>
        <taxon>Bacteria</taxon>
        <taxon>Bacillati</taxon>
        <taxon>Bacillota</taxon>
        <taxon>Clostridia</taxon>
        <taxon>Eubacteriales</taxon>
        <taxon>Peptococcaceae</taxon>
        <taxon>Peptococcaceae incertae sedis</taxon>
        <taxon>Candidatus Avidehalobacter</taxon>
    </lineage>
</organism>
<dbReference type="Gene3D" id="3.20.20.370">
    <property type="entry name" value="Glycoside hydrolase/deacetylase"/>
    <property type="match status" value="1"/>
</dbReference>
<dbReference type="Proteomes" id="UP000824124">
    <property type="component" value="Unassembled WGS sequence"/>
</dbReference>
<dbReference type="EMBL" id="DVMH01000004">
    <property type="protein sequence ID" value="HIU09730.1"/>
    <property type="molecule type" value="Genomic_DNA"/>
</dbReference>
<name>A0A9D1HIK8_9FIRM</name>
<dbReference type="InterPro" id="IPR011330">
    <property type="entry name" value="Glyco_hydro/deAcase_b/a-brl"/>
</dbReference>
<keyword evidence="1" id="KW-1133">Transmembrane helix</keyword>
<dbReference type="GO" id="GO:0005975">
    <property type="term" value="P:carbohydrate metabolic process"/>
    <property type="evidence" value="ECO:0007669"/>
    <property type="project" value="InterPro"/>
</dbReference>
<feature type="transmembrane region" description="Helical" evidence="1">
    <location>
        <begin position="12"/>
        <end position="31"/>
    </location>
</feature>
<dbReference type="PANTHER" id="PTHR10587:SF137">
    <property type="entry name" value="4-DEOXY-4-FORMAMIDO-L-ARABINOSE-PHOSPHOUNDECAPRENOL DEFORMYLASE ARND-RELATED"/>
    <property type="match status" value="1"/>
</dbReference>
<accession>A0A9D1HIK8</accession>
<dbReference type="InterPro" id="IPR050248">
    <property type="entry name" value="Polysacc_deacetylase_ArnD"/>
</dbReference>
<protein>
    <submittedName>
        <fullName evidence="3">Polysaccharide deacetylase family protein</fullName>
    </submittedName>
</protein>
<dbReference type="InterPro" id="IPR002509">
    <property type="entry name" value="NODB_dom"/>
</dbReference>
<keyword evidence="1" id="KW-0812">Transmembrane</keyword>
<dbReference type="AlphaFoldDB" id="A0A9D1HIK8"/>
<proteinExistence type="predicted"/>
<sequence>MRTIFLSRRWLVRLTMLAVLVILGGTVQFLGQNEQVASWVSAGLAGAPVFSSGEAANNAVSWLVEVEPDVDCGVLRKMLSVLADNNAKASFFISRDFAVNQPDLLLSIQTGGHQLGVLGGMTDGGAPQDLAAAKAEIADCVAALEEATGETPLLYLPEGGLISEDVKRAAADAGLIVVLGSVDSGDWAAENAEEIIATVLQQAEAGSFVTICPRDVTVAALNVILPEFAAKGLSSRTVAENLTKSS</sequence>
<gene>
    <name evidence="3" type="ORF">IAB00_00525</name>
</gene>
<keyword evidence="1" id="KW-0472">Membrane</keyword>
<comment type="caution">
    <text evidence="3">The sequence shown here is derived from an EMBL/GenBank/DDBJ whole genome shotgun (WGS) entry which is preliminary data.</text>
</comment>
<reference evidence="3" key="2">
    <citation type="journal article" date="2021" name="PeerJ">
        <title>Extensive microbial diversity within the chicken gut microbiome revealed by metagenomics and culture.</title>
        <authorList>
            <person name="Gilroy R."/>
            <person name="Ravi A."/>
            <person name="Getino M."/>
            <person name="Pursley I."/>
            <person name="Horton D.L."/>
            <person name="Alikhan N.F."/>
            <person name="Baker D."/>
            <person name="Gharbi K."/>
            <person name="Hall N."/>
            <person name="Watson M."/>
            <person name="Adriaenssens E.M."/>
            <person name="Foster-Nyarko E."/>
            <person name="Jarju S."/>
            <person name="Secka A."/>
            <person name="Antonio M."/>
            <person name="Oren A."/>
            <person name="Chaudhuri R.R."/>
            <person name="La Ragione R."/>
            <person name="Hildebrand F."/>
            <person name="Pallen M.J."/>
        </authorList>
    </citation>
    <scope>NUCLEOTIDE SEQUENCE</scope>
    <source>
        <strain evidence="3">2830</strain>
    </source>
</reference>
<evidence type="ECO:0000259" key="2">
    <source>
        <dbReference type="PROSITE" id="PS51677"/>
    </source>
</evidence>
<dbReference type="CDD" id="cd10917">
    <property type="entry name" value="CE4_NodB_like_6s_7s"/>
    <property type="match status" value="1"/>
</dbReference>